<dbReference type="OrthoDB" id="79514at2759"/>
<feature type="compositionally biased region" description="Polar residues" evidence="3">
    <location>
        <begin position="36"/>
        <end position="49"/>
    </location>
</feature>
<proteinExistence type="inferred from homology"/>
<sequence>MEMRHRNEKSRRKDVDSRRSESPSDSSPKVRILKSLNPSVRVTSPQPVETSTVTIATSNPGSVSVIQSVVQSSQQPPASQQQIGNADETIEEMLENTPKVMKLLEVESWSFLEHPVVDYLFGENVSSGSGGFNVVSAVGLQSVGKSSTLNKIAASNVFKTHFDSEDDSILKHVTHGLNLHITKERLFLLDTQPLLSASILDEYLKSSLNMNNISSDISEPETYVYITSLQLVSFLLAICDYVIVVSDWSLDFHLIKLISTAIMMVGTAAHRAEIIWYSPKGFEGSYKKTVKTLESLLGSEIVTVVEAGDDLNLLSTVMKLPTRRHTNSAAASRSHSCEKSWLVSAQRFWETSIKKSTLYSDYARFMP</sequence>
<dbReference type="PANTHER" id="PTHR14270">
    <property type="entry name" value="NONSENSE-MEDIATED MRNA DECAY FACTOR SMG9"/>
    <property type="match status" value="1"/>
</dbReference>
<dbReference type="PANTHER" id="PTHR14270:SF0">
    <property type="entry name" value="NONSENSE-MEDIATED MRNA DECAY FACTOR SMG9"/>
    <property type="match status" value="1"/>
</dbReference>
<gene>
    <name evidence="4" type="ORF">B4U80_08540</name>
</gene>
<dbReference type="STRING" id="299467.A0A443S1N3"/>
<comment type="caution">
    <text evidence="4">The sequence shown here is derived from an EMBL/GenBank/DDBJ whole genome shotgun (WGS) entry which is preliminary data.</text>
</comment>
<protein>
    <submittedName>
        <fullName evidence="4">SMG9-like protein</fullName>
    </submittedName>
</protein>
<dbReference type="VEuPathDB" id="VectorBase:LDEU010592"/>
<feature type="compositionally biased region" description="Basic and acidic residues" evidence="3">
    <location>
        <begin position="1"/>
        <end position="22"/>
    </location>
</feature>
<dbReference type="SUPFAM" id="SSF52540">
    <property type="entry name" value="P-loop containing nucleoside triphosphate hydrolases"/>
    <property type="match status" value="1"/>
</dbReference>
<evidence type="ECO:0000256" key="2">
    <source>
        <dbReference type="ARBA" id="ARBA00023161"/>
    </source>
</evidence>
<dbReference type="Proteomes" id="UP000288716">
    <property type="component" value="Unassembled WGS sequence"/>
</dbReference>
<evidence type="ECO:0000256" key="1">
    <source>
        <dbReference type="ARBA" id="ARBA00007712"/>
    </source>
</evidence>
<evidence type="ECO:0000313" key="4">
    <source>
        <dbReference type="EMBL" id="RWS21448.1"/>
    </source>
</evidence>
<accession>A0A443S1N3</accession>
<dbReference type="AlphaFoldDB" id="A0A443S1N3"/>
<dbReference type="EMBL" id="NCKV01012175">
    <property type="protein sequence ID" value="RWS21448.1"/>
    <property type="molecule type" value="Genomic_DNA"/>
</dbReference>
<feature type="region of interest" description="Disordered" evidence="3">
    <location>
        <begin position="1"/>
        <end position="49"/>
    </location>
</feature>
<comment type="similarity">
    <text evidence="1">Belongs to the SMG9 family.</text>
</comment>
<keyword evidence="2" id="KW-0866">Nonsense-mediated mRNA decay</keyword>
<dbReference type="InterPro" id="IPR039177">
    <property type="entry name" value="SMG9"/>
</dbReference>
<evidence type="ECO:0000313" key="5">
    <source>
        <dbReference type="Proteomes" id="UP000288716"/>
    </source>
</evidence>
<dbReference type="InterPro" id="IPR027417">
    <property type="entry name" value="P-loop_NTPase"/>
</dbReference>
<reference evidence="4 5" key="1">
    <citation type="journal article" date="2018" name="Gigascience">
        <title>Genomes of trombidid mites reveal novel predicted allergens and laterally-transferred genes associated with secondary metabolism.</title>
        <authorList>
            <person name="Dong X."/>
            <person name="Chaisiri K."/>
            <person name="Xia D."/>
            <person name="Armstrong S.D."/>
            <person name="Fang Y."/>
            <person name="Donnelly M.J."/>
            <person name="Kadowaki T."/>
            <person name="McGarry J.W."/>
            <person name="Darby A.C."/>
            <person name="Makepeace B.L."/>
        </authorList>
    </citation>
    <scope>NUCLEOTIDE SEQUENCE [LARGE SCALE GENOMIC DNA]</scope>
    <source>
        <strain evidence="4">UoL-UT</strain>
    </source>
</reference>
<keyword evidence="5" id="KW-1185">Reference proteome</keyword>
<dbReference type="GO" id="GO:0000184">
    <property type="term" value="P:nuclear-transcribed mRNA catabolic process, nonsense-mediated decay"/>
    <property type="evidence" value="ECO:0007669"/>
    <property type="project" value="UniProtKB-KW"/>
</dbReference>
<name>A0A443S1N3_9ACAR</name>
<evidence type="ECO:0000256" key="3">
    <source>
        <dbReference type="SAM" id="MobiDB-lite"/>
    </source>
</evidence>
<organism evidence="4 5">
    <name type="scientific">Leptotrombidium deliense</name>
    <dbReference type="NCBI Taxonomy" id="299467"/>
    <lineage>
        <taxon>Eukaryota</taxon>
        <taxon>Metazoa</taxon>
        <taxon>Ecdysozoa</taxon>
        <taxon>Arthropoda</taxon>
        <taxon>Chelicerata</taxon>
        <taxon>Arachnida</taxon>
        <taxon>Acari</taxon>
        <taxon>Acariformes</taxon>
        <taxon>Trombidiformes</taxon>
        <taxon>Prostigmata</taxon>
        <taxon>Anystina</taxon>
        <taxon>Parasitengona</taxon>
        <taxon>Trombiculoidea</taxon>
        <taxon>Trombiculidae</taxon>
        <taxon>Leptotrombidium</taxon>
    </lineage>
</organism>